<evidence type="ECO:0000256" key="3">
    <source>
        <dbReference type="ARBA" id="ARBA00023239"/>
    </source>
</evidence>
<comment type="similarity">
    <text evidence="1 6">Belongs to the DeoC/FbaB aldolase family. DeoC type 1 subfamily.</text>
</comment>
<accession>A0A830EP73</accession>
<dbReference type="HAMAP" id="MF_00114">
    <property type="entry name" value="DeoC_type1"/>
    <property type="match status" value="1"/>
</dbReference>
<dbReference type="InterPro" id="IPR028581">
    <property type="entry name" value="DeoC_typeI"/>
</dbReference>
<dbReference type="GO" id="GO:0005737">
    <property type="term" value="C:cytoplasm"/>
    <property type="evidence" value="ECO:0007669"/>
    <property type="project" value="UniProtKB-SubCell"/>
</dbReference>
<dbReference type="GO" id="GO:0009264">
    <property type="term" value="P:deoxyribonucleotide catabolic process"/>
    <property type="evidence" value="ECO:0007669"/>
    <property type="project" value="UniProtKB-UniRule"/>
</dbReference>
<dbReference type="RefSeq" id="WP_188787283.1">
    <property type="nucleotide sequence ID" value="NZ_BMOC01000012.1"/>
</dbReference>
<dbReference type="PANTHER" id="PTHR10889">
    <property type="entry name" value="DEOXYRIBOSE-PHOSPHATE ALDOLASE"/>
    <property type="match status" value="1"/>
</dbReference>
<comment type="function">
    <text evidence="6">Catalyzes a reversible aldol reaction between acetaldehyde and D-glyceraldehyde 3-phosphate to generate 2-deoxy-D-ribose 5-phosphate.</text>
</comment>
<evidence type="ECO:0000256" key="5">
    <source>
        <dbReference type="ARBA" id="ARBA00048791"/>
    </source>
</evidence>
<gene>
    <name evidence="6 7" type="primary">deoC</name>
    <name evidence="7" type="ORF">GCM10008995_20150</name>
</gene>
<dbReference type="InterPro" id="IPR013785">
    <property type="entry name" value="Aldolase_TIM"/>
</dbReference>
<dbReference type="AlphaFoldDB" id="A0A830EP73"/>
<dbReference type="InterPro" id="IPR011343">
    <property type="entry name" value="DeoC"/>
</dbReference>
<organism evidence="7 8">
    <name type="scientific">Halobellus salinus</name>
    <dbReference type="NCBI Taxonomy" id="931585"/>
    <lineage>
        <taxon>Archaea</taxon>
        <taxon>Methanobacteriati</taxon>
        <taxon>Methanobacteriota</taxon>
        <taxon>Stenosarchaea group</taxon>
        <taxon>Halobacteria</taxon>
        <taxon>Halobacteriales</taxon>
        <taxon>Haloferacaceae</taxon>
        <taxon>Halobellus</taxon>
    </lineage>
</organism>
<dbReference type="Gene3D" id="3.20.20.70">
    <property type="entry name" value="Aldolase class I"/>
    <property type="match status" value="1"/>
</dbReference>
<comment type="catalytic activity">
    <reaction evidence="5 6">
        <text>2-deoxy-D-ribose 5-phosphate = D-glyceraldehyde 3-phosphate + acetaldehyde</text>
        <dbReference type="Rhea" id="RHEA:12821"/>
        <dbReference type="ChEBI" id="CHEBI:15343"/>
        <dbReference type="ChEBI" id="CHEBI:59776"/>
        <dbReference type="ChEBI" id="CHEBI:62877"/>
        <dbReference type="EC" id="4.1.2.4"/>
    </reaction>
</comment>
<comment type="pathway">
    <text evidence="6">Carbohydrate degradation; 2-deoxy-D-ribose 1-phosphate degradation; D-glyceraldehyde 3-phosphate and acetaldehyde from 2-deoxy-alpha-D-ribose 1-phosphate: step 2/2.</text>
</comment>
<dbReference type="GO" id="GO:0004139">
    <property type="term" value="F:deoxyribose-phosphate aldolase activity"/>
    <property type="evidence" value="ECO:0007669"/>
    <property type="project" value="UniProtKB-UniRule"/>
</dbReference>
<dbReference type="OrthoDB" id="31145at2157"/>
<dbReference type="InterPro" id="IPR002915">
    <property type="entry name" value="DeoC/FbaB/LacD_aldolase"/>
</dbReference>
<reference evidence="7" key="1">
    <citation type="journal article" date="2014" name="Int. J. Syst. Evol. Microbiol.">
        <title>Complete genome sequence of Corynebacterium casei LMG S-19264T (=DSM 44701T), isolated from a smear-ripened cheese.</title>
        <authorList>
            <consortium name="US DOE Joint Genome Institute (JGI-PGF)"/>
            <person name="Walter F."/>
            <person name="Albersmeier A."/>
            <person name="Kalinowski J."/>
            <person name="Ruckert C."/>
        </authorList>
    </citation>
    <scope>NUCLEOTIDE SEQUENCE</scope>
    <source>
        <strain evidence="7">JCM 14359</strain>
    </source>
</reference>
<dbReference type="EC" id="4.1.2.4" evidence="6"/>
<keyword evidence="2 6" id="KW-0963">Cytoplasm</keyword>
<evidence type="ECO:0000313" key="7">
    <source>
        <dbReference type="EMBL" id="GGJ10218.1"/>
    </source>
</evidence>
<keyword evidence="8" id="KW-1185">Reference proteome</keyword>
<evidence type="ECO:0000256" key="1">
    <source>
        <dbReference type="ARBA" id="ARBA00010936"/>
    </source>
</evidence>
<dbReference type="CDD" id="cd00959">
    <property type="entry name" value="DeoC"/>
    <property type="match status" value="1"/>
</dbReference>
<comment type="subcellular location">
    <subcellularLocation>
        <location evidence="6">Cytoplasm</location>
    </subcellularLocation>
</comment>
<reference evidence="7" key="2">
    <citation type="submission" date="2020-09" db="EMBL/GenBank/DDBJ databases">
        <authorList>
            <person name="Sun Q."/>
            <person name="Ohkuma M."/>
        </authorList>
    </citation>
    <scope>NUCLEOTIDE SEQUENCE</scope>
    <source>
        <strain evidence="7">JCM 14359</strain>
    </source>
</reference>
<evidence type="ECO:0000313" key="8">
    <source>
        <dbReference type="Proteomes" id="UP000653099"/>
    </source>
</evidence>
<evidence type="ECO:0000256" key="6">
    <source>
        <dbReference type="HAMAP-Rule" id="MF_00114"/>
    </source>
</evidence>
<evidence type="ECO:0000256" key="2">
    <source>
        <dbReference type="ARBA" id="ARBA00022490"/>
    </source>
</evidence>
<dbReference type="GO" id="GO:0016052">
    <property type="term" value="P:carbohydrate catabolic process"/>
    <property type="evidence" value="ECO:0007669"/>
    <property type="project" value="TreeGrafter"/>
</dbReference>
<dbReference type="SUPFAM" id="SSF51569">
    <property type="entry name" value="Aldolase"/>
    <property type="match status" value="1"/>
</dbReference>
<dbReference type="GO" id="GO:0006018">
    <property type="term" value="P:2-deoxyribose 1-phosphate catabolic process"/>
    <property type="evidence" value="ECO:0007669"/>
    <property type="project" value="UniProtKB-UniRule"/>
</dbReference>
<keyword evidence="4 6" id="KW-0704">Schiff base</keyword>
<dbReference type="EMBL" id="BMOC01000012">
    <property type="protein sequence ID" value="GGJ10218.1"/>
    <property type="molecule type" value="Genomic_DNA"/>
</dbReference>
<protein>
    <recommendedName>
        <fullName evidence="6">Deoxyribose-phosphate aldolase</fullName>
        <shortName evidence="6">DERA</shortName>
        <ecNumber evidence="6">4.1.2.4</ecNumber>
    </recommendedName>
    <alternativeName>
        <fullName evidence="6">2-deoxy-D-ribose 5-phosphate aldolase</fullName>
    </alternativeName>
    <alternativeName>
        <fullName evidence="6">Phosphodeoxyriboaldolase</fullName>
        <shortName evidence="6">Deoxyriboaldolase</shortName>
    </alternativeName>
</protein>
<dbReference type="Pfam" id="PF01791">
    <property type="entry name" value="DeoC"/>
    <property type="match status" value="1"/>
</dbReference>
<dbReference type="PANTHER" id="PTHR10889:SF1">
    <property type="entry name" value="DEOXYRIBOSE-PHOSPHATE ALDOLASE"/>
    <property type="match status" value="1"/>
</dbReference>
<comment type="caution">
    <text evidence="7">The sequence shown here is derived from an EMBL/GenBank/DDBJ whole genome shotgun (WGS) entry which is preliminary data.</text>
</comment>
<dbReference type="SMART" id="SM01133">
    <property type="entry name" value="DeoC"/>
    <property type="match status" value="1"/>
</dbReference>
<dbReference type="PIRSF" id="PIRSF001357">
    <property type="entry name" value="DeoC"/>
    <property type="match status" value="1"/>
</dbReference>
<evidence type="ECO:0000256" key="4">
    <source>
        <dbReference type="ARBA" id="ARBA00023270"/>
    </source>
</evidence>
<proteinExistence type="inferred from homology"/>
<dbReference type="NCBIfam" id="TIGR00126">
    <property type="entry name" value="deoC"/>
    <property type="match status" value="1"/>
</dbReference>
<name>A0A830EP73_9EURY</name>
<sequence>MTTADLAGYIQHTEVSATADRARIEQVLSECEAHGFAGAMVQPCWVPLAAARLADTDSSVCTALGYPLGGDRTLSKVTGIRDAVAAGADEIDVMANIGWLKSGDDDAFRRELDALVDAAGNATIKLMLELGGLTDAEAEREIEYAVDAGFDYLKNSSGFGVGGQATVDRIRFIADRVDGSVGVKASGGIKTGSDAQALLDAGADLLGASSGVEIVSGDAGAAEEDGGDGY</sequence>
<dbReference type="UniPathway" id="UPA00002">
    <property type="reaction ID" value="UER00468"/>
</dbReference>
<dbReference type="Proteomes" id="UP000653099">
    <property type="component" value="Unassembled WGS sequence"/>
</dbReference>
<keyword evidence="3 6" id="KW-0456">Lyase</keyword>
<feature type="active site" description="Proton donor/acceptor" evidence="6">
    <location>
        <position position="184"/>
    </location>
</feature>
<feature type="active site" description="Schiff-base intermediate with acetaldehyde" evidence="6">
    <location>
        <position position="154"/>
    </location>
</feature>
<feature type="active site" description="Proton donor/acceptor" evidence="6">
    <location>
        <position position="92"/>
    </location>
</feature>